<name>A0AAD4XWT2_9MAGN</name>
<dbReference type="AlphaFoldDB" id="A0AAD4XWT2"/>
<dbReference type="Pfam" id="PF13976">
    <property type="entry name" value="gag_pre-integrs"/>
    <property type="match status" value="1"/>
</dbReference>
<proteinExistence type="predicted"/>
<dbReference type="InterPro" id="IPR025724">
    <property type="entry name" value="GAG-pre-integrase_dom"/>
</dbReference>
<dbReference type="Proteomes" id="UP001202328">
    <property type="component" value="Unassembled WGS sequence"/>
</dbReference>
<dbReference type="EMBL" id="JAJJMB010001870">
    <property type="protein sequence ID" value="KAI3954780.1"/>
    <property type="molecule type" value="Genomic_DNA"/>
</dbReference>
<evidence type="ECO:0000313" key="3">
    <source>
        <dbReference type="Proteomes" id="UP001202328"/>
    </source>
</evidence>
<evidence type="ECO:0000313" key="2">
    <source>
        <dbReference type="EMBL" id="KAI3954780.1"/>
    </source>
</evidence>
<comment type="caution">
    <text evidence="2">The sequence shown here is derived from an EMBL/GenBank/DDBJ whole genome shotgun (WGS) entry which is preliminary data.</text>
</comment>
<reference evidence="2" key="1">
    <citation type="submission" date="2022-04" db="EMBL/GenBank/DDBJ databases">
        <title>A functionally conserved STORR gene fusion in Papaver species that diverged 16.8 million years ago.</title>
        <authorList>
            <person name="Catania T."/>
        </authorList>
    </citation>
    <scope>NUCLEOTIDE SEQUENCE</scope>
    <source>
        <strain evidence="2">S-188037</strain>
    </source>
</reference>
<organism evidence="2 3">
    <name type="scientific">Papaver atlanticum</name>
    <dbReference type="NCBI Taxonomy" id="357466"/>
    <lineage>
        <taxon>Eukaryota</taxon>
        <taxon>Viridiplantae</taxon>
        <taxon>Streptophyta</taxon>
        <taxon>Embryophyta</taxon>
        <taxon>Tracheophyta</taxon>
        <taxon>Spermatophyta</taxon>
        <taxon>Magnoliopsida</taxon>
        <taxon>Ranunculales</taxon>
        <taxon>Papaveraceae</taxon>
        <taxon>Papaveroideae</taxon>
        <taxon>Papaver</taxon>
    </lineage>
</organism>
<feature type="domain" description="GAG-pre-integrase" evidence="1">
    <location>
        <begin position="38"/>
        <end position="103"/>
    </location>
</feature>
<evidence type="ECO:0000259" key="1">
    <source>
        <dbReference type="Pfam" id="PF13976"/>
    </source>
</evidence>
<sequence length="233" mass="26557">MHQFTKENNRFFEFYPDEFFVKNMVTHKVLLHGHVKDGLYHMEFTAAQLEQAFTSITSTTSSWHNKLGHPAYQTLKHVLASVDEVIHDHLFTIICHDCQLSKSHALPYSTMSNNKDYGPLDLIHTDGLIFFTNFIRGSTGDRPRHNYEGGDRDLVVTEMGVVVVQEEGAPVEFEGDKGGEIYLIFSFRLSLAEVRKCVLPPMLMLHNLSCRGIRQLKSLEAFLYVQFCISASA</sequence>
<gene>
    <name evidence="2" type="ORF">MKW98_002886</name>
</gene>
<protein>
    <recommendedName>
        <fullName evidence="1">GAG-pre-integrase domain-containing protein</fullName>
    </recommendedName>
</protein>
<keyword evidence="3" id="KW-1185">Reference proteome</keyword>
<accession>A0AAD4XWT2</accession>